<dbReference type="RefSeq" id="WP_379105451.1">
    <property type="nucleotide sequence ID" value="NZ_JBHUGZ010000029.1"/>
</dbReference>
<protein>
    <submittedName>
        <fullName evidence="2">GTPase-associated system all-helical protein GASH</fullName>
    </submittedName>
</protein>
<sequence>MVGQFDFIQSYRDLDPDASREIIDARQKSHDKIQGTVKSMLRVFDLCKIAFLLEAPSEAEWFEKPIRDLDPHFLLKKDKAEAGKLAALLLRERLTWTGGVSNIAVLTTSFCGRRHSADADALTMDANDALSTAVRLHRTLQGGKPIVAPKFKSAATEIANVAASNPVPGEIVRQAIEAVLASTEAAAKSLAEATEASQAPARADIVRLAEEVDMLWWHIGDWHELLEKPRSDANRETKILASGIELGTLVRQVPGPYGAYGLLRRIAASDADAKTSLRAAVTAVSQVDAGKLARNISPSSASLVPVHTALQALARTGTEWDKDAGDAVSDVADMEISFYELGLQAYRERILIDQGSLD</sequence>
<proteinExistence type="predicted"/>
<dbReference type="Proteomes" id="UP001597405">
    <property type="component" value="Unassembled WGS sequence"/>
</dbReference>
<evidence type="ECO:0000313" key="2">
    <source>
        <dbReference type="EMBL" id="MFD1987435.1"/>
    </source>
</evidence>
<evidence type="ECO:0000259" key="1">
    <source>
        <dbReference type="Pfam" id="PF19994"/>
    </source>
</evidence>
<gene>
    <name evidence="2" type="ORF">ACFSOZ_34005</name>
</gene>
<reference evidence="3" key="1">
    <citation type="journal article" date="2019" name="Int. J. Syst. Evol. Microbiol.">
        <title>The Global Catalogue of Microorganisms (GCM) 10K type strain sequencing project: providing services to taxonomists for standard genome sequencing and annotation.</title>
        <authorList>
            <consortium name="The Broad Institute Genomics Platform"/>
            <consortium name="The Broad Institute Genome Sequencing Center for Infectious Disease"/>
            <person name="Wu L."/>
            <person name="Ma J."/>
        </authorList>
    </citation>
    <scope>NUCLEOTIDE SEQUENCE [LARGE SCALE GENOMIC DNA]</scope>
    <source>
        <strain evidence="3">CGMCC 1.16225</strain>
    </source>
</reference>
<dbReference type="EMBL" id="JBHUGZ010000029">
    <property type="protein sequence ID" value="MFD1987435.1"/>
    <property type="molecule type" value="Genomic_DNA"/>
</dbReference>
<accession>A0ABW4UM08</accession>
<feature type="domain" description="GTPase-associated system helical" evidence="1">
    <location>
        <begin position="172"/>
        <end position="349"/>
    </location>
</feature>
<dbReference type="InterPro" id="IPR045523">
    <property type="entry name" value="GASH"/>
</dbReference>
<keyword evidence="3" id="KW-1185">Reference proteome</keyword>
<name>A0ABW4UM08_9HYPH</name>
<dbReference type="Pfam" id="PF19994">
    <property type="entry name" value="GASH"/>
    <property type="match status" value="1"/>
</dbReference>
<evidence type="ECO:0000313" key="3">
    <source>
        <dbReference type="Proteomes" id="UP001597405"/>
    </source>
</evidence>
<comment type="caution">
    <text evidence="2">The sequence shown here is derived from an EMBL/GenBank/DDBJ whole genome shotgun (WGS) entry which is preliminary data.</text>
</comment>
<organism evidence="2 3">
    <name type="scientific">Mesorhizobium newzealandense</name>
    <dbReference type="NCBI Taxonomy" id="1300302"/>
    <lineage>
        <taxon>Bacteria</taxon>
        <taxon>Pseudomonadati</taxon>
        <taxon>Pseudomonadota</taxon>
        <taxon>Alphaproteobacteria</taxon>
        <taxon>Hyphomicrobiales</taxon>
        <taxon>Phyllobacteriaceae</taxon>
        <taxon>Mesorhizobium</taxon>
    </lineage>
</organism>